<evidence type="ECO:0000313" key="1">
    <source>
        <dbReference type="EMBL" id="OAO89851.1"/>
    </source>
</evidence>
<gene>
    <name evidence="1" type="ordered locus">AXX17_At5g14050</name>
</gene>
<proteinExistence type="predicted"/>
<protein>
    <submittedName>
        <fullName evidence="1">Uncharacterized protein</fullName>
    </submittedName>
</protein>
<organism evidence="1 2">
    <name type="scientific">Arabidopsis thaliana</name>
    <name type="common">Mouse-ear cress</name>
    <dbReference type="NCBI Taxonomy" id="3702"/>
    <lineage>
        <taxon>Eukaryota</taxon>
        <taxon>Viridiplantae</taxon>
        <taxon>Streptophyta</taxon>
        <taxon>Embryophyta</taxon>
        <taxon>Tracheophyta</taxon>
        <taxon>Spermatophyta</taxon>
        <taxon>Magnoliopsida</taxon>
        <taxon>eudicotyledons</taxon>
        <taxon>Gunneridae</taxon>
        <taxon>Pentapetalae</taxon>
        <taxon>rosids</taxon>
        <taxon>malvids</taxon>
        <taxon>Brassicales</taxon>
        <taxon>Brassicaceae</taxon>
        <taxon>Camelineae</taxon>
        <taxon>Arabidopsis</taxon>
    </lineage>
</organism>
<evidence type="ECO:0000313" key="2">
    <source>
        <dbReference type="Proteomes" id="UP000078284"/>
    </source>
</evidence>
<dbReference type="EMBL" id="LUHQ01000005">
    <property type="protein sequence ID" value="OAO89851.1"/>
    <property type="molecule type" value="Genomic_DNA"/>
</dbReference>
<dbReference type="AlphaFoldDB" id="A0A178UB02"/>
<name>A0A178UB02_ARATH</name>
<comment type="caution">
    <text evidence="1">The sequence shown here is derived from an EMBL/GenBank/DDBJ whole genome shotgun (WGS) entry which is preliminary data.</text>
</comment>
<accession>A0A178UB02</accession>
<reference evidence="2" key="1">
    <citation type="journal article" date="2016" name="Proc. Natl. Acad. Sci. U.S.A.">
        <title>Chromosome-level assembly of Arabidopsis thaliana Ler reveals the extent of translocation and inversion polymorphisms.</title>
        <authorList>
            <person name="Zapata L."/>
            <person name="Ding J."/>
            <person name="Willing E.M."/>
            <person name="Hartwig B."/>
            <person name="Bezdan D."/>
            <person name="Jiao W.B."/>
            <person name="Patel V."/>
            <person name="Velikkakam James G."/>
            <person name="Koornneef M."/>
            <person name="Ossowski S."/>
            <person name="Schneeberger K."/>
        </authorList>
    </citation>
    <scope>NUCLEOTIDE SEQUENCE [LARGE SCALE GENOMIC DNA]</scope>
    <source>
        <strain evidence="2">cv. Landsberg erecta</strain>
    </source>
</reference>
<sequence>MRTHEQSTAITTLRHCYSSRFMCSQVTPAELFLYRPCFINAVARGFYSFTKWCKFLCKLVIFSITNEITSSTNVETLGNLTYALNDEGSTLIFLLFVLF</sequence>
<dbReference type="Proteomes" id="UP000078284">
    <property type="component" value="Chromosome 5"/>
</dbReference>